<evidence type="ECO:0000256" key="10">
    <source>
        <dbReference type="SAM" id="Phobius"/>
    </source>
</evidence>
<evidence type="ECO:0000256" key="7">
    <source>
        <dbReference type="ARBA" id="ARBA00023136"/>
    </source>
</evidence>
<feature type="transmembrane region" description="Helical" evidence="10">
    <location>
        <begin position="65"/>
        <end position="85"/>
    </location>
</feature>
<gene>
    <name evidence="12" type="ORF">E3U44_17360</name>
</gene>
<dbReference type="SMART" id="SM00014">
    <property type="entry name" value="acidPPc"/>
    <property type="match status" value="1"/>
</dbReference>
<evidence type="ECO:0000259" key="11">
    <source>
        <dbReference type="SMART" id="SM00014"/>
    </source>
</evidence>
<dbReference type="AlphaFoldDB" id="A0A4P7C2V4"/>
<feature type="domain" description="Phosphatidic acid phosphatase type 2/haloperoxidase" evidence="11">
    <location>
        <begin position="63"/>
        <end position="176"/>
    </location>
</feature>
<accession>A0A4P7C2V4</accession>
<keyword evidence="5" id="KW-0378">Hydrolase</keyword>
<reference evidence="12 13" key="1">
    <citation type="submission" date="2019-03" db="EMBL/GenBank/DDBJ databases">
        <title>The genome sequence of Nitrosococcus wardiae strain D1FHST reveals the archetypal metabolic capacity of ammonia-oxidizing Gammaproteobacteria.</title>
        <authorList>
            <person name="Wang L."/>
            <person name="Lim C.K."/>
            <person name="Hanson T.E."/>
            <person name="Dang H."/>
            <person name="Klotz M.G."/>
        </authorList>
    </citation>
    <scope>NUCLEOTIDE SEQUENCE [LARGE SCALE GENOMIC DNA]</scope>
    <source>
        <strain evidence="12 13">D1FHS</strain>
    </source>
</reference>
<organism evidence="12 13">
    <name type="scientific">Nitrosococcus wardiae</name>
    <dbReference type="NCBI Taxonomy" id="1814290"/>
    <lineage>
        <taxon>Bacteria</taxon>
        <taxon>Pseudomonadati</taxon>
        <taxon>Pseudomonadota</taxon>
        <taxon>Gammaproteobacteria</taxon>
        <taxon>Chromatiales</taxon>
        <taxon>Chromatiaceae</taxon>
        <taxon>Nitrosococcus</taxon>
    </lineage>
</organism>
<dbReference type="SUPFAM" id="SSF48317">
    <property type="entry name" value="Acid phosphatase/Vanadium-dependent haloperoxidase"/>
    <property type="match status" value="1"/>
</dbReference>
<keyword evidence="4 10" id="KW-0812">Transmembrane</keyword>
<dbReference type="InterPro" id="IPR000326">
    <property type="entry name" value="PAP2/HPO"/>
</dbReference>
<dbReference type="Proteomes" id="UP000294325">
    <property type="component" value="Chromosome"/>
</dbReference>
<dbReference type="EC" id="3.6.1.27" evidence="2"/>
<sequence length="178" mass="19934">MSTIKAPHIFQRMDQYELAYCLCFNRICRLPQITRLFAAISRLGDGVFWYTLMLILPMMRGEQGLMASLHMLMVGSIALLIYKGLKGRMERPRPFNTHEGIYIYTAPLDHYSFPSGHTLHAIGFTIIAVGYFPELAWLLVPFTALVALSRVVLGLHYPTDVLAGAAIGTTIAVVSWSI</sequence>
<dbReference type="EMBL" id="CP038033">
    <property type="protein sequence ID" value="QBQ56079.1"/>
    <property type="molecule type" value="Genomic_DNA"/>
</dbReference>
<comment type="subcellular location">
    <subcellularLocation>
        <location evidence="1">Cell membrane</location>
        <topology evidence="1">Multi-pass membrane protein</topology>
    </subcellularLocation>
</comment>
<dbReference type="PANTHER" id="PTHR14969:SF62">
    <property type="entry name" value="DECAPRENYLPHOSPHORYL-5-PHOSPHORIBOSE PHOSPHATASE RV3807C-RELATED"/>
    <property type="match status" value="1"/>
</dbReference>
<keyword evidence="3" id="KW-1003">Cell membrane</keyword>
<evidence type="ECO:0000256" key="6">
    <source>
        <dbReference type="ARBA" id="ARBA00022989"/>
    </source>
</evidence>
<dbReference type="InterPro" id="IPR036938">
    <property type="entry name" value="PAP2/HPO_sf"/>
</dbReference>
<dbReference type="KEGG" id="nwr:E3U44_17360"/>
<keyword evidence="6 10" id="KW-1133">Transmembrane helix</keyword>
<evidence type="ECO:0000256" key="8">
    <source>
        <dbReference type="ARBA" id="ARBA00032707"/>
    </source>
</evidence>
<evidence type="ECO:0000313" key="13">
    <source>
        <dbReference type="Proteomes" id="UP000294325"/>
    </source>
</evidence>
<keyword evidence="7 10" id="KW-0472">Membrane</keyword>
<dbReference type="OrthoDB" id="9780507at2"/>
<name>A0A4P7C2V4_9GAMM</name>
<proteinExistence type="predicted"/>
<keyword evidence="13" id="KW-1185">Reference proteome</keyword>
<dbReference type="RefSeq" id="WP_134359332.1">
    <property type="nucleotide sequence ID" value="NZ_CP038033.1"/>
</dbReference>
<dbReference type="PANTHER" id="PTHR14969">
    <property type="entry name" value="SPHINGOSINE-1-PHOSPHATE PHOSPHOHYDROLASE"/>
    <property type="match status" value="1"/>
</dbReference>
<evidence type="ECO:0000313" key="12">
    <source>
        <dbReference type="EMBL" id="QBQ56079.1"/>
    </source>
</evidence>
<dbReference type="GO" id="GO:0050380">
    <property type="term" value="F:undecaprenyl-diphosphatase activity"/>
    <property type="evidence" value="ECO:0007669"/>
    <property type="project" value="UniProtKB-EC"/>
</dbReference>
<comment type="catalytic activity">
    <reaction evidence="9">
        <text>di-trans,octa-cis-undecaprenyl diphosphate + H2O = di-trans,octa-cis-undecaprenyl phosphate + phosphate + H(+)</text>
        <dbReference type="Rhea" id="RHEA:28094"/>
        <dbReference type="ChEBI" id="CHEBI:15377"/>
        <dbReference type="ChEBI" id="CHEBI:15378"/>
        <dbReference type="ChEBI" id="CHEBI:43474"/>
        <dbReference type="ChEBI" id="CHEBI:58405"/>
        <dbReference type="ChEBI" id="CHEBI:60392"/>
        <dbReference type="EC" id="3.6.1.27"/>
    </reaction>
</comment>
<evidence type="ECO:0000256" key="4">
    <source>
        <dbReference type="ARBA" id="ARBA00022692"/>
    </source>
</evidence>
<evidence type="ECO:0000256" key="3">
    <source>
        <dbReference type="ARBA" id="ARBA00022475"/>
    </source>
</evidence>
<dbReference type="Gene3D" id="1.20.144.10">
    <property type="entry name" value="Phosphatidic acid phosphatase type 2/haloperoxidase"/>
    <property type="match status" value="1"/>
</dbReference>
<feature type="transmembrane region" description="Helical" evidence="10">
    <location>
        <begin position="36"/>
        <end position="59"/>
    </location>
</feature>
<dbReference type="Pfam" id="PF01569">
    <property type="entry name" value="PAP2"/>
    <property type="match status" value="1"/>
</dbReference>
<evidence type="ECO:0000256" key="9">
    <source>
        <dbReference type="ARBA" id="ARBA00047594"/>
    </source>
</evidence>
<evidence type="ECO:0000256" key="2">
    <source>
        <dbReference type="ARBA" id="ARBA00012374"/>
    </source>
</evidence>
<protein>
    <recommendedName>
        <fullName evidence="2">undecaprenyl-diphosphate phosphatase</fullName>
        <ecNumber evidence="2">3.6.1.27</ecNumber>
    </recommendedName>
    <alternativeName>
        <fullName evidence="8">Undecaprenyl pyrophosphate phosphatase</fullName>
    </alternativeName>
</protein>
<evidence type="ECO:0000256" key="5">
    <source>
        <dbReference type="ARBA" id="ARBA00022801"/>
    </source>
</evidence>
<feature type="transmembrane region" description="Helical" evidence="10">
    <location>
        <begin position="161"/>
        <end position="177"/>
    </location>
</feature>
<evidence type="ECO:0000256" key="1">
    <source>
        <dbReference type="ARBA" id="ARBA00004651"/>
    </source>
</evidence>
<dbReference type="GO" id="GO:0005886">
    <property type="term" value="C:plasma membrane"/>
    <property type="evidence" value="ECO:0007669"/>
    <property type="project" value="UniProtKB-SubCell"/>
</dbReference>